<organism evidence="1 2">
    <name type="scientific">Puccinia sorghi</name>
    <dbReference type="NCBI Taxonomy" id="27349"/>
    <lineage>
        <taxon>Eukaryota</taxon>
        <taxon>Fungi</taxon>
        <taxon>Dikarya</taxon>
        <taxon>Basidiomycota</taxon>
        <taxon>Pucciniomycotina</taxon>
        <taxon>Pucciniomycetes</taxon>
        <taxon>Pucciniales</taxon>
        <taxon>Pucciniaceae</taxon>
        <taxon>Puccinia</taxon>
    </lineage>
</organism>
<accession>A0A0L6V5H0</accession>
<evidence type="ECO:0000313" key="2">
    <source>
        <dbReference type="Proteomes" id="UP000037035"/>
    </source>
</evidence>
<dbReference type="VEuPathDB" id="FungiDB:VP01_2580g3"/>
<protein>
    <submittedName>
        <fullName evidence="1">Uncharacterized protein</fullName>
    </submittedName>
</protein>
<keyword evidence="2" id="KW-1185">Reference proteome</keyword>
<dbReference type="EMBL" id="LAVV01007480">
    <property type="protein sequence ID" value="KNZ55792.1"/>
    <property type="molecule type" value="Genomic_DNA"/>
</dbReference>
<dbReference type="Proteomes" id="UP000037035">
    <property type="component" value="Unassembled WGS sequence"/>
</dbReference>
<comment type="caution">
    <text evidence="1">The sequence shown here is derived from an EMBL/GenBank/DDBJ whole genome shotgun (WGS) entry which is preliminary data.</text>
</comment>
<proteinExistence type="predicted"/>
<evidence type="ECO:0000313" key="1">
    <source>
        <dbReference type="EMBL" id="KNZ55792.1"/>
    </source>
</evidence>
<reference evidence="1 2" key="1">
    <citation type="submission" date="2015-08" db="EMBL/GenBank/DDBJ databases">
        <title>Next Generation Sequencing and Analysis of the Genome of Puccinia sorghi L Schw, the Causal Agent of Maize Common Rust.</title>
        <authorList>
            <person name="Rochi L."/>
            <person name="Burguener G."/>
            <person name="Darino M."/>
            <person name="Turjanski A."/>
            <person name="Kreff E."/>
            <person name="Dieguez M.J."/>
            <person name="Sacco F."/>
        </authorList>
    </citation>
    <scope>NUCLEOTIDE SEQUENCE [LARGE SCALE GENOMIC DNA]</scope>
    <source>
        <strain evidence="1 2">RO10H11247</strain>
    </source>
</reference>
<gene>
    <name evidence="1" type="ORF">VP01_2580g3</name>
</gene>
<sequence length="173" mass="19449">MREQRESEQLFRDRESALAVQKAGLEEQTRVTTIVAAVVKCFNPANVLKPNGSNLRQWERMLRLHASERFGNADFFSPEDNTNTNASEEKIVRGIINSSVHTNLTYNLLNLPSSAAVFDHLMMKFRIVNRAAQIQAWTTFINIDPAKHDTTTSLQGAFSDTGKSFCEQSLSLS</sequence>
<dbReference type="AlphaFoldDB" id="A0A0L6V5H0"/>
<name>A0A0L6V5H0_9BASI</name>
<dbReference type="OrthoDB" id="2507272at2759"/>